<keyword evidence="10" id="KW-1185">Reference proteome</keyword>
<evidence type="ECO:0000256" key="3">
    <source>
        <dbReference type="ARBA" id="ARBA00022692"/>
    </source>
</evidence>
<feature type="signal peptide" evidence="7">
    <location>
        <begin position="1"/>
        <end position="17"/>
    </location>
</feature>
<dbReference type="AlphaFoldDB" id="A0A5E4QS23"/>
<dbReference type="GO" id="GO:0030641">
    <property type="term" value="P:regulation of cellular pH"/>
    <property type="evidence" value="ECO:0007669"/>
    <property type="project" value="TreeGrafter"/>
</dbReference>
<evidence type="ECO:0000256" key="2">
    <source>
        <dbReference type="ARBA" id="ARBA00009037"/>
    </source>
</evidence>
<keyword evidence="7" id="KW-0732">Signal</keyword>
<feature type="chain" id="PRO_5023052520" description="V-type proton ATPase subunit S1/VOA1 transmembrane domain-containing protein" evidence="7">
    <location>
        <begin position="18"/>
        <end position="404"/>
    </location>
</feature>
<name>A0A5E4QS23_9NEOP</name>
<evidence type="ECO:0000256" key="6">
    <source>
        <dbReference type="SAM" id="Phobius"/>
    </source>
</evidence>
<dbReference type="EMBL" id="FZQP02005210">
    <property type="protein sequence ID" value="VVD01162.1"/>
    <property type="molecule type" value="Genomic_DNA"/>
</dbReference>
<feature type="domain" description="V-type proton ATPase subunit S1/VOA1 transmembrane" evidence="8">
    <location>
        <begin position="361"/>
        <end position="399"/>
    </location>
</feature>
<dbReference type="GO" id="GO:0033176">
    <property type="term" value="C:proton-transporting V-type ATPase complex"/>
    <property type="evidence" value="ECO:0007669"/>
    <property type="project" value="TreeGrafter"/>
</dbReference>
<dbReference type="Proteomes" id="UP000324832">
    <property type="component" value="Unassembled WGS sequence"/>
</dbReference>
<comment type="similarity">
    <text evidence="2">Belongs to the vacuolar ATPase subunit S1 family.</text>
</comment>
<keyword evidence="4 6" id="KW-1133">Transmembrane helix</keyword>
<evidence type="ECO:0000256" key="4">
    <source>
        <dbReference type="ARBA" id="ARBA00022989"/>
    </source>
</evidence>
<feature type="transmembrane region" description="Helical" evidence="6">
    <location>
        <begin position="367"/>
        <end position="389"/>
    </location>
</feature>
<accession>A0A5E4QS23</accession>
<evidence type="ECO:0000259" key="8">
    <source>
        <dbReference type="Pfam" id="PF20520"/>
    </source>
</evidence>
<evidence type="ECO:0000313" key="10">
    <source>
        <dbReference type="Proteomes" id="UP000324832"/>
    </source>
</evidence>
<proteinExistence type="inferred from homology"/>
<dbReference type="Pfam" id="PF20520">
    <property type="entry name" value="Ac45-VOA1_TM"/>
    <property type="match status" value="1"/>
</dbReference>
<dbReference type="InterPro" id="IPR046756">
    <property type="entry name" value="VAS1/VOA1_TM"/>
</dbReference>
<dbReference type="InterPro" id="IPR008388">
    <property type="entry name" value="Ac45_acc_su"/>
</dbReference>
<reference evidence="9 10" key="1">
    <citation type="submission" date="2017-07" db="EMBL/GenBank/DDBJ databases">
        <authorList>
            <person name="Talla V."/>
            <person name="Backstrom N."/>
        </authorList>
    </citation>
    <scope>NUCLEOTIDE SEQUENCE [LARGE SCALE GENOMIC DNA]</scope>
</reference>
<keyword evidence="3 6" id="KW-0812">Transmembrane</keyword>
<keyword evidence="5 6" id="KW-0472">Membrane</keyword>
<dbReference type="GO" id="GO:0001671">
    <property type="term" value="F:ATPase activator activity"/>
    <property type="evidence" value="ECO:0007669"/>
    <property type="project" value="TreeGrafter"/>
</dbReference>
<sequence>MWLIQLLLIITISYNEAVMDFSPVFLLDADSVLSQVVIRANPFQQTVPEKFVEVIEEARRNSKIVVIFVEETFSTEDTSLKDNLGSPYHHLHKGLTDDKVKYLPSVIEPYRTLKSIFPHQSHNVFYLSSTSKKIQIYSGRYTHFYIYFKDSKNETRVDALRRHDVLMKEVYFVIRQIAAGPIVGFYTGKTNPVVLDRQNFISMKPAPIKATPGVTITSTGGIFKLSGVYSLVGDRKATFSQIPLVAEETWSGRRLNTRMAYTDFEIEFSFSFKDDCWIADSVSLMEWGEEVGRTKMAVGAPWGWSYVCGEPLVLVNTRDGSAVIQPFNTAFLREDNNSTWDGQTTIGNGTSGFGPAIHCGPYFNPRILAGLMVTAMCLSILMYGIGFLYDCKSNDKLDDPHVLT</sequence>
<dbReference type="PANTHER" id="PTHR12471:SF7">
    <property type="entry name" value="V-TYPE PROTON ATPASE SUBUNIT S1"/>
    <property type="match status" value="1"/>
</dbReference>
<organism evidence="9 10">
    <name type="scientific">Leptidea sinapis</name>
    <dbReference type="NCBI Taxonomy" id="189913"/>
    <lineage>
        <taxon>Eukaryota</taxon>
        <taxon>Metazoa</taxon>
        <taxon>Ecdysozoa</taxon>
        <taxon>Arthropoda</taxon>
        <taxon>Hexapoda</taxon>
        <taxon>Insecta</taxon>
        <taxon>Pterygota</taxon>
        <taxon>Neoptera</taxon>
        <taxon>Endopterygota</taxon>
        <taxon>Lepidoptera</taxon>
        <taxon>Glossata</taxon>
        <taxon>Ditrysia</taxon>
        <taxon>Papilionoidea</taxon>
        <taxon>Pieridae</taxon>
        <taxon>Dismorphiinae</taxon>
        <taxon>Leptidea</taxon>
    </lineage>
</organism>
<evidence type="ECO:0000256" key="1">
    <source>
        <dbReference type="ARBA" id="ARBA00004167"/>
    </source>
</evidence>
<protein>
    <recommendedName>
        <fullName evidence="8">V-type proton ATPase subunit S1/VOA1 transmembrane domain-containing protein</fullName>
    </recommendedName>
</protein>
<evidence type="ECO:0000256" key="5">
    <source>
        <dbReference type="ARBA" id="ARBA00023136"/>
    </source>
</evidence>
<evidence type="ECO:0000313" key="9">
    <source>
        <dbReference type="EMBL" id="VVD01162.1"/>
    </source>
</evidence>
<comment type="subcellular location">
    <subcellularLocation>
        <location evidence="1">Membrane</location>
        <topology evidence="1">Single-pass membrane protein</topology>
    </subcellularLocation>
</comment>
<dbReference type="PANTHER" id="PTHR12471">
    <property type="entry name" value="VACUOLAR ATP SYNTHASE SUBUNIT S1"/>
    <property type="match status" value="1"/>
</dbReference>
<gene>
    <name evidence="9" type="ORF">LSINAPIS_LOCUS11642</name>
</gene>
<evidence type="ECO:0000256" key="7">
    <source>
        <dbReference type="SAM" id="SignalP"/>
    </source>
</evidence>